<reference evidence="2 3" key="2">
    <citation type="submission" date="2017-04" db="EMBL/GenBank/DDBJ databases">
        <title>CpG methylation of centromeres and impact of large insertions on vertebrate speciation.</title>
        <authorList>
            <person name="Ichikawa K."/>
            <person name="Yoshimura J."/>
            <person name="Morishita S."/>
        </authorList>
    </citation>
    <scope>NUCLEOTIDE SEQUENCE</scope>
    <source>
        <strain evidence="2 3">HSOK</strain>
    </source>
</reference>
<reference evidence="2" key="3">
    <citation type="submission" date="2025-08" db="UniProtKB">
        <authorList>
            <consortium name="Ensembl"/>
        </authorList>
    </citation>
    <scope>IDENTIFICATION</scope>
    <source>
        <strain evidence="2">HSOK</strain>
    </source>
</reference>
<comment type="similarity">
    <text evidence="1">Belongs to the cornifelin family.</text>
</comment>
<proteinExistence type="inferred from homology"/>
<evidence type="ECO:0000313" key="2">
    <source>
        <dbReference type="Ensembl" id="ENSORLP00015022615.1"/>
    </source>
</evidence>
<dbReference type="PANTHER" id="PTHR15907">
    <property type="entry name" value="DUF614 FAMILY PROTEIN-RELATED"/>
    <property type="match status" value="1"/>
</dbReference>
<reference evidence="2" key="4">
    <citation type="submission" date="2025-09" db="UniProtKB">
        <authorList>
            <consortium name="Ensembl"/>
        </authorList>
    </citation>
    <scope>IDENTIFICATION</scope>
    <source>
        <strain evidence="2">HSOK</strain>
    </source>
</reference>
<sequence>MAVINQPGKFQPSDFQTDVCDCCDDIKICLCGCFCYLCLGCTIASDMGECCMFGTGYAIRSVYRTRYNIKGSMCNDCLMSLFCPVCSTCQLKRDIKHRKEQGTF</sequence>
<dbReference type="NCBIfam" id="TIGR01571">
    <property type="entry name" value="A_thal_Cys_rich"/>
    <property type="match status" value="1"/>
</dbReference>
<evidence type="ECO:0000313" key="3">
    <source>
        <dbReference type="Proteomes" id="UP000265200"/>
    </source>
</evidence>
<organism evidence="2 3">
    <name type="scientific">Oryzias latipes</name>
    <name type="common">Japanese rice fish</name>
    <name type="synonym">Japanese killifish</name>
    <dbReference type="NCBI Taxonomy" id="8090"/>
    <lineage>
        <taxon>Eukaryota</taxon>
        <taxon>Metazoa</taxon>
        <taxon>Chordata</taxon>
        <taxon>Craniata</taxon>
        <taxon>Vertebrata</taxon>
        <taxon>Euteleostomi</taxon>
        <taxon>Actinopterygii</taxon>
        <taxon>Neopterygii</taxon>
        <taxon>Teleostei</taxon>
        <taxon>Neoteleostei</taxon>
        <taxon>Acanthomorphata</taxon>
        <taxon>Ovalentaria</taxon>
        <taxon>Atherinomorphae</taxon>
        <taxon>Beloniformes</taxon>
        <taxon>Adrianichthyidae</taxon>
        <taxon>Oryziinae</taxon>
        <taxon>Oryzias</taxon>
    </lineage>
</organism>
<accession>A0A3P9IRD2</accession>
<dbReference type="Proteomes" id="UP000265200">
    <property type="component" value="Chromosome 12"/>
</dbReference>
<name>A0A3P9IRD2_ORYLA</name>
<dbReference type="InterPro" id="IPR006461">
    <property type="entry name" value="PLAC_motif_containing"/>
</dbReference>
<evidence type="ECO:0000256" key="1">
    <source>
        <dbReference type="ARBA" id="ARBA00009024"/>
    </source>
</evidence>
<dbReference type="Ensembl" id="ENSORLT00015012574.1">
    <property type="protein sequence ID" value="ENSORLP00015022615.1"/>
    <property type="gene ID" value="ENSORLG00015002088.1"/>
</dbReference>
<dbReference type="AlphaFoldDB" id="A0A3P9IRD2"/>
<reference key="1">
    <citation type="journal article" date="2007" name="Nature">
        <title>The medaka draft genome and insights into vertebrate genome evolution.</title>
        <authorList>
            <person name="Kasahara M."/>
            <person name="Naruse K."/>
            <person name="Sasaki S."/>
            <person name="Nakatani Y."/>
            <person name="Qu W."/>
            <person name="Ahsan B."/>
            <person name="Yamada T."/>
            <person name="Nagayasu Y."/>
            <person name="Doi K."/>
            <person name="Kasai Y."/>
            <person name="Jindo T."/>
            <person name="Kobayashi D."/>
            <person name="Shimada A."/>
            <person name="Toyoda A."/>
            <person name="Kuroki Y."/>
            <person name="Fujiyama A."/>
            <person name="Sasaki T."/>
            <person name="Shimizu A."/>
            <person name="Asakawa S."/>
            <person name="Shimizu N."/>
            <person name="Hashimoto S."/>
            <person name="Yang J."/>
            <person name="Lee Y."/>
            <person name="Matsushima K."/>
            <person name="Sugano S."/>
            <person name="Sakaizumi M."/>
            <person name="Narita T."/>
            <person name="Ohishi K."/>
            <person name="Haga S."/>
            <person name="Ohta F."/>
            <person name="Nomoto H."/>
            <person name="Nogata K."/>
            <person name="Morishita T."/>
            <person name="Endo T."/>
            <person name="Shin-I T."/>
            <person name="Takeda H."/>
            <person name="Morishita S."/>
            <person name="Kohara Y."/>
        </authorList>
    </citation>
    <scope>NUCLEOTIDE SEQUENCE [LARGE SCALE GENOMIC DNA]</scope>
    <source>
        <strain>Hd-rR</strain>
    </source>
</reference>
<protein>
    <submittedName>
        <fullName evidence="2">Placenta associated 8, tandem duplicate 1</fullName>
    </submittedName>
</protein>
<dbReference type="Pfam" id="PF04749">
    <property type="entry name" value="PLAC8"/>
    <property type="match status" value="1"/>
</dbReference>